<dbReference type="Pfam" id="PF03221">
    <property type="entry name" value="HTH_Tnp_Tc5"/>
    <property type="match status" value="1"/>
</dbReference>
<name>A0A9D3VXW5_9ROSI</name>
<dbReference type="Proteomes" id="UP000828251">
    <property type="component" value="Unassembled WGS sequence"/>
</dbReference>
<feature type="domain" description="HTH CENPB-type" evidence="2">
    <location>
        <begin position="1"/>
        <end position="45"/>
    </location>
</feature>
<proteinExistence type="predicted"/>
<comment type="caution">
    <text evidence="3">The sequence shown here is derived from an EMBL/GenBank/DDBJ whole genome shotgun (WGS) entry which is preliminary data.</text>
</comment>
<evidence type="ECO:0000256" key="1">
    <source>
        <dbReference type="ARBA" id="ARBA00023125"/>
    </source>
</evidence>
<evidence type="ECO:0000313" key="3">
    <source>
        <dbReference type="EMBL" id="KAH1098281.1"/>
    </source>
</evidence>
<dbReference type="GO" id="GO:0003677">
    <property type="term" value="F:DNA binding"/>
    <property type="evidence" value="ECO:0007669"/>
    <property type="project" value="UniProtKB-KW"/>
</dbReference>
<dbReference type="AlphaFoldDB" id="A0A9D3VXW5"/>
<gene>
    <name evidence="3" type="ORF">J1N35_015202</name>
</gene>
<sequence>MVGEMIQTKAKEFLQKMYGDANFEYNFSIGWLEWFKARHEIKYYKRFGESDSVVMKNIEDALPQIRVKLEIFYWKDIYNMAETNLFYHLQAYHSLATKQLEGRKKDKERLNVVVCCNRDGSDKVPFWVIGKPCARHGLDCFGSCGPTWVVHTGVWDFGPSRMITQPMPIWAVWATRANHIGV</sequence>
<protein>
    <recommendedName>
        <fullName evidence="2">HTH CENPB-type domain-containing protein</fullName>
    </recommendedName>
</protein>
<keyword evidence="4" id="KW-1185">Reference proteome</keyword>
<organism evidence="3 4">
    <name type="scientific">Gossypium stocksii</name>
    <dbReference type="NCBI Taxonomy" id="47602"/>
    <lineage>
        <taxon>Eukaryota</taxon>
        <taxon>Viridiplantae</taxon>
        <taxon>Streptophyta</taxon>
        <taxon>Embryophyta</taxon>
        <taxon>Tracheophyta</taxon>
        <taxon>Spermatophyta</taxon>
        <taxon>Magnoliopsida</taxon>
        <taxon>eudicotyledons</taxon>
        <taxon>Gunneridae</taxon>
        <taxon>Pentapetalae</taxon>
        <taxon>rosids</taxon>
        <taxon>malvids</taxon>
        <taxon>Malvales</taxon>
        <taxon>Malvaceae</taxon>
        <taxon>Malvoideae</taxon>
        <taxon>Gossypium</taxon>
    </lineage>
</organism>
<dbReference type="OrthoDB" id="999201at2759"/>
<accession>A0A9D3VXW5</accession>
<evidence type="ECO:0000313" key="4">
    <source>
        <dbReference type="Proteomes" id="UP000828251"/>
    </source>
</evidence>
<dbReference type="InterPro" id="IPR050863">
    <property type="entry name" value="CenT-Element_Derived"/>
</dbReference>
<dbReference type="PROSITE" id="PS51253">
    <property type="entry name" value="HTH_CENPB"/>
    <property type="match status" value="1"/>
</dbReference>
<dbReference type="Gene3D" id="1.10.10.60">
    <property type="entry name" value="Homeodomain-like"/>
    <property type="match status" value="1"/>
</dbReference>
<dbReference type="GO" id="GO:0005634">
    <property type="term" value="C:nucleus"/>
    <property type="evidence" value="ECO:0007669"/>
    <property type="project" value="TreeGrafter"/>
</dbReference>
<dbReference type="PANTHER" id="PTHR19303">
    <property type="entry name" value="TRANSPOSON"/>
    <property type="match status" value="1"/>
</dbReference>
<keyword evidence="1" id="KW-0238">DNA-binding</keyword>
<dbReference type="EMBL" id="JAIQCV010000005">
    <property type="protein sequence ID" value="KAH1098281.1"/>
    <property type="molecule type" value="Genomic_DNA"/>
</dbReference>
<dbReference type="PANTHER" id="PTHR19303:SF73">
    <property type="entry name" value="PROTEIN PDC2"/>
    <property type="match status" value="1"/>
</dbReference>
<evidence type="ECO:0000259" key="2">
    <source>
        <dbReference type="PROSITE" id="PS51253"/>
    </source>
</evidence>
<reference evidence="3 4" key="1">
    <citation type="journal article" date="2021" name="Plant Biotechnol. J.">
        <title>Multi-omics assisted identification of the key and species-specific regulatory components of drought-tolerant mechanisms in Gossypium stocksii.</title>
        <authorList>
            <person name="Yu D."/>
            <person name="Ke L."/>
            <person name="Zhang D."/>
            <person name="Wu Y."/>
            <person name="Sun Y."/>
            <person name="Mei J."/>
            <person name="Sun J."/>
            <person name="Sun Y."/>
        </authorList>
    </citation>
    <scope>NUCLEOTIDE SEQUENCE [LARGE SCALE GENOMIC DNA]</scope>
    <source>
        <strain evidence="4">cv. E1</strain>
        <tissue evidence="3">Leaf</tissue>
    </source>
</reference>
<dbReference type="InterPro" id="IPR006600">
    <property type="entry name" value="HTH_CenpB_DNA-bd_dom"/>
</dbReference>